<dbReference type="InterPro" id="IPR050309">
    <property type="entry name" value="Type-B_Carboxylest/Lipase"/>
</dbReference>
<dbReference type="ESTHER" id="metcm-a0a179fwa7">
    <property type="family name" value="Fungal_carboxylesterase_lipase"/>
</dbReference>
<dbReference type="STRING" id="1380566.A0A179FWA7"/>
<feature type="signal peptide" evidence="3">
    <location>
        <begin position="1"/>
        <end position="25"/>
    </location>
</feature>
<keyword evidence="3" id="KW-0732">Signal</keyword>
<comment type="similarity">
    <text evidence="1 3">Belongs to the type-B carboxylesterase/lipase family.</text>
</comment>
<dbReference type="PROSITE" id="PS00122">
    <property type="entry name" value="CARBOXYLESTERASE_B_1"/>
    <property type="match status" value="1"/>
</dbReference>
<dbReference type="GO" id="GO:0016787">
    <property type="term" value="F:hydrolase activity"/>
    <property type="evidence" value="ECO:0007669"/>
    <property type="project" value="UniProtKB-KW"/>
</dbReference>
<dbReference type="InterPro" id="IPR029058">
    <property type="entry name" value="AB_hydrolase_fold"/>
</dbReference>
<dbReference type="OrthoDB" id="408631at2759"/>
<dbReference type="AlphaFoldDB" id="A0A179FWA7"/>
<name>A0A179FWA7_METCM</name>
<protein>
    <recommendedName>
        <fullName evidence="3">Carboxylic ester hydrolase</fullName>
        <ecNumber evidence="3">3.1.1.-</ecNumber>
    </recommendedName>
</protein>
<reference evidence="5 6" key="1">
    <citation type="journal article" date="2016" name="PLoS Pathog.">
        <title>Biosynthesis of antibiotic leucinostatins in bio-control fungus Purpureocillium lilacinum and their inhibition on phytophthora revealed by genome mining.</title>
        <authorList>
            <person name="Wang G."/>
            <person name="Liu Z."/>
            <person name="Lin R."/>
            <person name="Li E."/>
            <person name="Mao Z."/>
            <person name="Ling J."/>
            <person name="Yang Y."/>
            <person name="Yin W.B."/>
            <person name="Xie B."/>
        </authorList>
    </citation>
    <scope>NUCLEOTIDE SEQUENCE [LARGE SCALE GENOMIC DNA]</scope>
    <source>
        <strain evidence="5">170</strain>
    </source>
</reference>
<dbReference type="SUPFAM" id="SSF53474">
    <property type="entry name" value="alpha/beta-Hydrolases"/>
    <property type="match status" value="1"/>
</dbReference>
<dbReference type="InterPro" id="IPR019826">
    <property type="entry name" value="Carboxylesterase_B_AS"/>
</dbReference>
<evidence type="ECO:0000313" key="6">
    <source>
        <dbReference type="Proteomes" id="UP000078397"/>
    </source>
</evidence>
<gene>
    <name evidence="5" type="ORF">VFPPC_02448</name>
</gene>
<organism evidence="5 6">
    <name type="scientific">Pochonia chlamydosporia 170</name>
    <dbReference type="NCBI Taxonomy" id="1380566"/>
    <lineage>
        <taxon>Eukaryota</taxon>
        <taxon>Fungi</taxon>
        <taxon>Dikarya</taxon>
        <taxon>Ascomycota</taxon>
        <taxon>Pezizomycotina</taxon>
        <taxon>Sordariomycetes</taxon>
        <taxon>Hypocreomycetidae</taxon>
        <taxon>Hypocreales</taxon>
        <taxon>Clavicipitaceae</taxon>
        <taxon>Pochonia</taxon>
    </lineage>
</organism>
<sequence length="551" mass="60349">MNWLQSSKVLATLLIVGNFVGHAYASNITALPVIDLGYEIYQASSFNTTSDYYTFSNIRYAAPPVGDLRFAAPQPPSINRSSVQTGFPDRICYQALPKWLRISPQFTARYLNGESEFNSSSFNASASQPDPRETEDCLFLDVSVPKAVLDASKGYGAPVLVWIHGGGYTVGSKTDSGNPAGLIRLSENSTESGVIFVSINYRLGAFGFLPGPTVQANGTTNAGLYDQRMALEWIQSNIAKFGGDPKRVTVIGESAGAGSILHQVMAFGGKTAPFAQAIPQSPAFYPMVSNRYKEGILSTFLNYANASSIQNARSLPAAILQAANLRQVEESKYGLFTFGAEIDGNFIPGPPAELLQQGRFDKNVRLMIGHNADEGLLFTSPFLKNELDLQQSVVNWLPTLKSAPETVDYLLNNLYRGENGTTGPRNYIDRMAKFIGDAYFACNAFFLAKAYQDTSYAYQFSVPPALHGDDLRYTFYNGPSHLVSSPETALKMQQYIINFAAHGHPNGPGLPTFGTFGNEGRTLVLNSTEVYEVFDKSMAVRCPWWERGLYF</sequence>
<proteinExistence type="inferred from homology"/>
<keyword evidence="2 3" id="KW-0378">Hydrolase</keyword>
<dbReference type="EC" id="3.1.1.-" evidence="3"/>
<keyword evidence="6" id="KW-1185">Reference proteome</keyword>
<dbReference type="Pfam" id="PF00135">
    <property type="entry name" value="COesterase"/>
    <property type="match status" value="1"/>
</dbReference>
<dbReference type="GeneID" id="28846089"/>
<dbReference type="EMBL" id="LSBJ02000002">
    <property type="protein sequence ID" value="OAQ69892.1"/>
    <property type="molecule type" value="Genomic_DNA"/>
</dbReference>
<evidence type="ECO:0000313" key="5">
    <source>
        <dbReference type="EMBL" id="OAQ69892.1"/>
    </source>
</evidence>
<evidence type="ECO:0000259" key="4">
    <source>
        <dbReference type="Pfam" id="PF00135"/>
    </source>
</evidence>
<dbReference type="Proteomes" id="UP000078397">
    <property type="component" value="Unassembled WGS sequence"/>
</dbReference>
<feature type="domain" description="Carboxylesterase type B" evidence="4">
    <location>
        <begin position="47"/>
        <end position="525"/>
    </location>
</feature>
<accession>A0A179FWA7</accession>
<evidence type="ECO:0000256" key="3">
    <source>
        <dbReference type="RuleBase" id="RU361235"/>
    </source>
</evidence>
<dbReference type="Gene3D" id="3.40.50.1820">
    <property type="entry name" value="alpha/beta hydrolase"/>
    <property type="match status" value="1"/>
</dbReference>
<comment type="caution">
    <text evidence="5">The sequence shown here is derived from an EMBL/GenBank/DDBJ whole genome shotgun (WGS) entry which is preliminary data.</text>
</comment>
<evidence type="ECO:0000256" key="2">
    <source>
        <dbReference type="ARBA" id="ARBA00022801"/>
    </source>
</evidence>
<feature type="chain" id="PRO_5007950196" description="Carboxylic ester hydrolase" evidence="3">
    <location>
        <begin position="26"/>
        <end position="551"/>
    </location>
</feature>
<dbReference type="InterPro" id="IPR002018">
    <property type="entry name" value="CarbesteraseB"/>
</dbReference>
<dbReference type="KEGG" id="pchm:VFPPC_02448"/>
<dbReference type="RefSeq" id="XP_018146429.1">
    <property type="nucleotide sequence ID" value="XM_018282095.1"/>
</dbReference>
<dbReference type="PANTHER" id="PTHR11559">
    <property type="entry name" value="CARBOXYLESTERASE"/>
    <property type="match status" value="1"/>
</dbReference>
<evidence type="ECO:0000256" key="1">
    <source>
        <dbReference type="ARBA" id="ARBA00005964"/>
    </source>
</evidence>